<feature type="domain" description="Transcriptional repressor PaaX-like N-terminal" evidence="1">
    <location>
        <begin position="39"/>
        <end position="82"/>
    </location>
</feature>
<dbReference type="RefSeq" id="WP_106349059.1">
    <property type="nucleotide sequence ID" value="NZ_PVUE01000008.1"/>
</dbReference>
<dbReference type="Pfam" id="PF20803">
    <property type="entry name" value="PaaX_M"/>
    <property type="match status" value="1"/>
</dbReference>
<evidence type="ECO:0000259" key="1">
    <source>
        <dbReference type="Pfam" id="PF07848"/>
    </source>
</evidence>
<name>A0A2T0ZZZ2_9ACTN</name>
<sequence length="301" mass="33874">MSDSNGTTGGFNGVGMSAPASLIPFLFGCSRLEGFPGTPLIRLLGDLGVTEAAARTTLARLRASGSLTSTRFGRRSQYRLSGPMKAAFDRARERPDEGRWDGGFHGIIYGVPERDRYFRDMLRLEMTRLGYAPLRPGLMISPRDRFDALAPALEGMPNGAYAMRSWIGLTLADARESAERAWCLKLLEREYARQAKMLQRLSRGNRSIRPDAATLRNFFQHQRTILGLYLRDPRLPSDLLPSSWPIHEVDMARRAFRETWSPSIIRYIDSVIEQTGTGDIALVDARAVQFIRNEHSMRHAE</sequence>
<dbReference type="Proteomes" id="UP000237752">
    <property type="component" value="Unassembled WGS sequence"/>
</dbReference>
<dbReference type="PANTHER" id="PTHR30319:SF1">
    <property type="entry name" value="TRANSCRIPTIONAL REPRESSOR PAAX"/>
    <property type="match status" value="1"/>
</dbReference>
<dbReference type="Gene3D" id="1.10.10.10">
    <property type="entry name" value="Winged helix-like DNA-binding domain superfamily/Winged helix DNA-binding domain"/>
    <property type="match status" value="1"/>
</dbReference>
<dbReference type="OrthoDB" id="2270427at2"/>
<dbReference type="InterPro" id="IPR048846">
    <property type="entry name" value="PaaX-like_central"/>
</dbReference>
<dbReference type="GO" id="GO:0006351">
    <property type="term" value="P:DNA-templated transcription"/>
    <property type="evidence" value="ECO:0007669"/>
    <property type="project" value="TreeGrafter"/>
</dbReference>
<dbReference type="InterPro" id="IPR012906">
    <property type="entry name" value="PaaX-like_N"/>
</dbReference>
<organism evidence="3 4">
    <name type="scientific">Antricoccus suffuscus</name>
    <dbReference type="NCBI Taxonomy" id="1629062"/>
    <lineage>
        <taxon>Bacteria</taxon>
        <taxon>Bacillati</taxon>
        <taxon>Actinomycetota</taxon>
        <taxon>Actinomycetes</taxon>
        <taxon>Geodermatophilales</taxon>
        <taxon>Antricoccaceae</taxon>
        <taxon>Antricoccus</taxon>
    </lineage>
</organism>
<dbReference type="Gene3D" id="3.30.70.2650">
    <property type="match status" value="1"/>
</dbReference>
<dbReference type="EMBL" id="PVUE01000008">
    <property type="protein sequence ID" value="PRZ41658.1"/>
    <property type="molecule type" value="Genomic_DNA"/>
</dbReference>
<keyword evidence="4" id="KW-1185">Reference proteome</keyword>
<evidence type="ECO:0000259" key="2">
    <source>
        <dbReference type="Pfam" id="PF20803"/>
    </source>
</evidence>
<gene>
    <name evidence="3" type="ORF">CLV47_10817</name>
</gene>
<protein>
    <submittedName>
        <fullName evidence="3">PaaX family transcriptional regulator</fullName>
    </submittedName>
</protein>
<dbReference type="Pfam" id="PF07848">
    <property type="entry name" value="PaaX"/>
    <property type="match status" value="1"/>
</dbReference>
<evidence type="ECO:0000313" key="3">
    <source>
        <dbReference type="EMBL" id="PRZ41658.1"/>
    </source>
</evidence>
<feature type="domain" description="Transcriptional repressor PaaX-like central Cas2-like" evidence="2">
    <location>
        <begin position="99"/>
        <end position="154"/>
    </location>
</feature>
<proteinExistence type="predicted"/>
<evidence type="ECO:0000313" key="4">
    <source>
        <dbReference type="Proteomes" id="UP000237752"/>
    </source>
</evidence>
<comment type="caution">
    <text evidence="3">The sequence shown here is derived from an EMBL/GenBank/DDBJ whole genome shotgun (WGS) entry which is preliminary data.</text>
</comment>
<dbReference type="AlphaFoldDB" id="A0A2T0ZZZ2"/>
<dbReference type="PANTHER" id="PTHR30319">
    <property type="entry name" value="PHENYLACETIC ACID REGULATOR-RELATED TRANSCRIPTIONAL REPRESSOR"/>
    <property type="match status" value="1"/>
</dbReference>
<reference evidence="3 4" key="1">
    <citation type="submission" date="2018-03" db="EMBL/GenBank/DDBJ databases">
        <title>Genomic Encyclopedia of Archaeal and Bacterial Type Strains, Phase II (KMG-II): from individual species to whole genera.</title>
        <authorList>
            <person name="Goeker M."/>
        </authorList>
    </citation>
    <scope>NUCLEOTIDE SEQUENCE [LARGE SCALE GENOMIC DNA]</scope>
    <source>
        <strain evidence="3 4">DSM 100065</strain>
    </source>
</reference>
<dbReference type="InterPro" id="IPR036388">
    <property type="entry name" value="WH-like_DNA-bd_sf"/>
</dbReference>
<dbReference type="Gene3D" id="1.20.58.1460">
    <property type="match status" value="1"/>
</dbReference>
<accession>A0A2T0ZZZ2</accession>